<feature type="domain" description="G-protein coupled receptors family 2 profile 1" evidence="2">
    <location>
        <begin position="1592"/>
        <end position="1668"/>
    </location>
</feature>
<evidence type="ECO:0000313" key="4">
    <source>
        <dbReference type="EMBL" id="CAI9716765.1"/>
    </source>
</evidence>
<dbReference type="GO" id="GO:0016020">
    <property type="term" value="C:membrane"/>
    <property type="evidence" value="ECO:0007669"/>
    <property type="project" value="InterPro"/>
</dbReference>
<protein>
    <submittedName>
        <fullName evidence="4">Protein mono-ADP-ribosyltransferase PARP14-like</fullName>
    </submittedName>
</protein>
<evidence type="ECO:0000259" key="2">
    <source>
        <dbReference type="PROSITE" id="PS50227"/>
    </source>
</evidence>
<accession>A0AA36EYJ1</accession>
<evidence type="ECO:0000256" key="1">
    <source>
        <dbReference type="SAM" id="Coils"/>
    </source>
</evidence>
<reference evidence="4" key="1">
    <citation type="submission" date="2023-08" db="EMBL/GenBank/DDBJ databases">
        <authorList>
            <person name="Alioto T."/>
            <person name="Alioto T."/>
            <person name="Gomez Garrido J."/>
        </authorList>
    </citation>
    <scope>NUCLEOTIDE SEQUENCE</scope>
</reference>
<proteinExistence type="predicted"/>
<dbReference type="Proteomes" id="UP001162480">
    <property type="component" value="Chromosome 1"/>
</dbReference>
<dbReference type="SUPFAM" id="SSF52949">
    <property type="entry name" value="Macro domain-like"/>
    <property type="match status" value="3"/>
</dbReference>
<dbReference type="GO" id="GO:0004930">
    <property type="term" value="F:G protein-coupled receptor activity"/>
    <property type="evidence" value="ECO:0007669"/>
    <property type="project" value="InterPro"/>
</dbReference>
<keyword evidence="1" id="KW-0175">Coiled coil</keyword>
<feature type="domain" description="Macro" evidence="3">
    <location>
        <begin position="54"/>
        <end position="240"/>
    </location>
</feature>
<dbReference type="InterPro" id="IPR043472">
    <property type="entry name" value="Macro_dom-like"/>
</dbReference>
<dbReference type="PANTHER" id="PTHR11106">
    <property type="entry name" value="GANGLIOSIDE INDUCED DIFFERENTIATION ASSOCIATED PROTEIN 2-RELATED"/>
    <property type="match status" value="1"/>
</dbReference>
<dbReference type="CDD" id="cd02907">
    <property type="entry name" value="Macro_Af1521_BAL-like"/>
    <property type="match status" value="3"/>
</dbReference>
<dbReference type="Pfam" id="PF01661">
    <property type="entry name" value="Macro"/>
    <property type="match status" value="3"/>
</dbReference>
<feature type="domain" description="Macro" evidence="3">
    <location>
        <begin position="1360"/>
        <end position="1568"/>
    </location>
</feature>
<organism evidence="4 5">
    <name type="scientific">Octopus vulgaris</name>
    <name type="common">Common octopus</name>
    <dbReference type="NCBI Taxonomy" id="6645"/>
    <lineage>
        <taxon>Eukaryota</taxon>
        <taxon>Metazoa</taxon>
        <taxon>Spiralia</taxon>
        <taxon>Lophotrochozoa</taxon>
        <taxon>Mollusca</taxon>
        <taxon>Cephalopoda</taxon>
        <taxon>Coleoidea</taxon>
        <taxon>Octopodiformes</taxon>
        <taxon>Octopoda</taxon>
        <taxon>Incirrata</taxon>
        <taxon>Octopodidae</taxon>
        <taxon>Octopus</taxon>
    </lineage>
</organism>
<evidence type="ECO:0000259" key="3">
    <source>
        <dbReference type="PROSITE" id="PS51154"/>
    </source>
</evidence>
<sequence length="1759" mass="201972">METCLENLRKDIISKVGTFRSQETQKSEEGKNFLWEKQKKSESIKLNSDLESETEEILNFVYKNCEIVLREGDITTLDTDAIVNAANGRLEHMGGVAAAIVQKGGFGIQAESNRIMKERKSELKPGEVVSTKAGKLKCKAIIHAVGPVWNNGRIQEMDYLSRAVQNCLAVLEEKSYTSIAIPAISTGIYGIPIEKGTKCTVTAIKEYLDTHSNSKIKHICLIDIRKEVIRAFKLHLEMVFGISKSRVVLDDCSRDHILQNVKFDVQPLREPSKENTISRQQVHDYLLPSEFYLTFLKRHKTLVNDQLKKWAEVIWKDSKFNKLNLKYSKENFEKIEQCLEDLLNPITVEIIDVPIDIFEDVARTFKSEDDEMYFYFDFLYHKVHILGFDESNVIKMKKRLLDNLRKICEFNLNIHERRILSGHRFFEQAQRQSEDLQVRIHGNKVVFEGHTSNIANCKNDMTKILQSIVKSKLCLPLNTGMIINKKPVKEYLDEKLRNKKCIGSWETGDGDSVLLYASDKTHLSLLEEIMKETFVANTLDFLDKMKDSPNYGQWLTFVESLKEEFPDFHFIGENSIVAVDAVVNDIKSKIDNFKQSLTDESYISMNHAHFLFLKEFKEQEINDFGAKNKIKNVCLKDNKLHLEGTQEQFKKMEIFIENLRKDISSKDGTFRSQETQKTEEGNNFLWEKQKKSESIKLNSDLESETEEILNFVYKNCEIVLREGDITTLDTDAIVNAANGRLEHMGDVAAAIVQKGGVGIQIESNRIMKQRKSELKPGEVVSTKAGKLKCKAIIHAVGPVWNNGRDQEMDYLSRAVQNCLAVLEEKSYTSIAIPAISTGIYGIPIEKGTKCTVTAIKEYLDTHSNSKIKHICLIDIRKEVIRAFKLHLEMVFGISKSRVVLDDCSRDHILQNVKSDVQPLREPSEENTISRQQVHDYLLPSKFHLTFLKRHKIIVNDQLKKWAEVIWKDSKFNKLKFSYSEGNLKQIEQCLAELLNSITVEIIDVPTDIFEDVARTLKSEDDEMYFYFDIQYHRAHILEFDKSNVIKMKKRLLDNLRKICEFNLNIHERRILSGHRFFEQAQRQSKDLQVRIHGNKVIFEGQYSEVANCQNNMYKILRSIVKSELCLPLNTGMIINKKSVKEYLDEKLRNKKCIGSWEMGDGDSVLLHASDKTHLSLLEIILKETFVANTLDFVHKIKDTPNYGKWLTFVESLKEEFPDFHFFGKNSNVAVDAVVNDIKSKIDNFKQSLTYESYISMTHAHFLFLKEFKEQEINDFGAKNKIKNVCLKDNKLHLEGTQEQFKKMEIFIENLRKDIRSQEENFEMFRFQEFLESEEGKNFLCEMQKKSESIISLNSDLGNETEEILNFVYKNCEIVLREGDITTLDTDAIVNATNGRLNLMEGVAAVIVQKGGFGIQAECNRIMKERKSELTPGEVVSTKAGKLKCKAIIHAVGPIWNNGRTHEIFHLLRAVRNCLAGLEEMSYTSIAIPAISTGWTKSFVFRLIFKKSNEYKIPAENISRAMEHEFSTVTGNFRVEHCGSNRNKIFAIYCTVFSEMTESQLRRNISKILNKSQALLNLGVPQSHMKFIDEMVCDESTTSTNNRAFSWPMTKIGTTAEIPCHAYVATRNCSSRTMGHPEMASSQNLSSQKCSPFTGIWQEPDMSQCYNAEQSKSIDDGWTKSFAFRLISKTLTNIKSLLRTYQEPVEYPGVQSQLRRNISQVLNKFQALLNLGVQKSHMKFLDESSSTGNGTEDRTAETNF</sequence>
<dbReference type="EMBL" id="OX597814">
    <property type="protein sequence ID" value="CAI9716765.1"/>
    <property type="molecule type" value="Genomic_DNA"/>
</dbReference>
<feature type="coiled-coil region" evidence="1">
    <location>
        <begin position="1293"/>
        <end position="1327"/>
    </location>
</feature>
<dbReference type="PROSITE" id="PS51154">
    <property type="entry name" value="MACRO"/>
    <property type="match status" value="3"/>
</dbReference>
<keyword evidence="5" id="KW-1185">Reference proteome</keyword>
<name>A0AA36EYJ1_OCTVU</name>
<dbReference type="SMART" id="SM00506">
    <property type="entry name" value="A1pp"/>
    <property type="match status" value="3"/>
</dbReference>
<dbReference type="InterPro" id="IPR002589">
    <property type="entry name" value="Macro_dom"/>
</dbReference>
<dbReference type="Gene3D" id="3.40.220.10">
    <property type="entry name" value="Leucine Aminopeptidase, subunit E, domain 1"/>
    <property type="match status" value="3"/>
</dbReference>
<dbReference type="InterPro" id="IPR001879">
    <property type="entry name" value="GPCR_2_extracellular_dom"/>
</dbReference>
<evidence type="ECO:0000313" key="5">
    <source>
        <dbReference type="Proteomes" id="UP001162480"/>
    </source>
</evidence>
<feature type="domain" description="Macro" evidence="3">
    <location>
        <begin position="705"/>
        <end position="891"/>
    </location>
</feature>
<dbReference type="PANTHER" id="PTHR11106:SF111">
    <property type="entry name" value="MACRO DOMAIN-CONTAINING PROTEIN"/>
    <property type="match status" value="1"/>
</dbReference>
<dbReference type="PROSITE" id="PS50227">
    <property type="entry name" value="G_PROTEIN_RECEP_F2_3"/>
    <property type="match status" value="1"/>
</dbReference>
<gene>
    <name evidence="4" type="ORF">OCTVUL_1B008432</name>
</gene>